<dbReference type="PANTHER" id="PTHR42928:SF5">
    <property type="entry name" value="BLR1237 PROTEIN"/>
    <property type="match status" value="1"/>
</dbReference>
<evidence type="ECO:0000313" key="3">
    <source>
        <dbReference type="EMBL" id="MBP0492323.1"/>
    </source>
</evidence>
<protein>
    <submittedName>
        <fullName evidence="3">Tripartite tricarboxylate transporter substrate binding protein</fullName>
    </submittedName>
</protein>
<name>A0A940MV75_9PROT</name>
<evidence type="ECO:0000256" key="2">
    <source>
        <dbReference type="SAM" id="SignalP"/>
    </source>
</evidence>
<dbReference type="PIRSF" id="PIRSF017082">
    <property type="entry name" value="YflP"/>
    <property type="match status" value="1"/>
</dbReference>
<reference evidence="3" key="1">
    <citation type="submission" date="2021-03" db="EMBL/GenBank/DDBJ databases">
        <authorList>
            <person name="So Y."/>
        </authorList>
    </citation>
    <scope>NUCLEOTIDE SEQUENCE</scope>
    <source>
        <strain evidence="3">SG15</strain>
    </source>
</reference>
<proteinExistence type="inferred from homology"/>
<dbReference type="Gene3D" id="3.40.190.150">
    <property type="entry name" value="Bordetella uptake gene, domain 1"/>
    <property type="match status" value="1"/>
</dbReference>
<dbReference type="RefSeq" id="WP_209371802.1">
    <property type="nucleotide sequence ID" value="NZ_JAGIZA010000003.1"/>
</dbReference>
<organism evidence="3 4">
    <name type="scientific">Roseomonas indoligenes</name>
    <dbReference type="NCBI Taxonomy" id="2820811"/>
    <lineage>
        <taxon>Bacteria</taxon>
        <taxon>Pseudomonadati</taxon>
        <taxon>Pseudomonadota</taxon>
        <taxon>Alphaproteobacteria</taxon>
        <taxon>Acetobacterales</taxon>
        <taxon>Roseomonadaceae</taxon>
        <taxon>Roseomonas</taxon>
    </lineage>
</organism>
<sequence length="329" mass="34311">MPHAIARRRLAALAALPFLPRVALAQTSPQAPQPDGPVTIIVPYTAGTGPDILARLASPWLQPRIGQPVVVDNRAGASGLIGTQAVARAAPDGRTLMMQPNTFVMNASLFPTVPYDPVKGFTPVALLTRGELALVVNPDVPARDARAFAELAKRRPGAIDYASPGNGTPQHLGMALFALKAGVELTHIPYRGSAPAIQDLLGKRVAAMVLPVHTALPLVAGGQIRMLAVASDERSPSAPDVPTLAEAGFGGAQADLWYGLLGPAGMAAPMVRGLNAALNAWVAEPATAEALKAQGMVPSPATPEAFGELVERDYRRWAEVIREAKITAG</sequence>
<dbReference type="Gene3D" id="3.40.190.10">
    <property type="entry name" value="Periplasmic binding protein-like II"/>
    <property type="match status" value="1"/>
</dbReference>
<comment type="similarity">
    <text evidence="1">Belongs to the UPF0065 (bug) family.</text>
</comment>
<evidence type="ECO:0000313" key="4">
    <source>
        <dbReference type="Proteomes" id="UP000677537"/>
    </source>
</evidence>
<dbReference type="CDD" id="cd13578">
    <property type="entry name" value="PBP2_Bug27"/>
    <property type="match status" value="1"/>
</dbReference>
<dbReference type="PANTHER" id="PTHR42928">
    <property type="entry name" value="TRICARBOXYLATE-BINDING PROTEIN"/>
    <property type="match status" value="1"/>
</dbReference>
<keyword evidence="4" id="KW-1185">Reference proteome</keyword>
<evidence type="ECO:0000256" key="1">
    <source>
        <dbReference type="ARBA" id="ARBA00006987"/>
    </source>
</evidence>
<dbReference type="SUPFAM" id="SSF53850">
    <property type="entry name" value="Periplasmic binding protein-like II"/>
    <property type="match status" value="1"/>
</dbReference>
<dbReference type="InterPro" id="IPR005064">
    <property type="entry name" value="BUG"/>
</dbReference>
<gene>
    <name evidence="3" type="ORF">J5Y10_05970</name>
</gene>
<dbReference type="Proteomes" id="UP000677537">
    <property type="component" value="Unassembled WGS sequence"/>
</dbReference>
<feature type="chain" id="PRO_5038095682" evidence="2">
    <location>
        <begin position="26"/>
        <end position="329"/>
    </location>
</feature>
<dbReference type="AlphaFoldDB" id="A0A940MV75"/>
<dbReference type="InterPro" id="IPR042100">
    <property type="entry name" value="Bug_dom1"/>
</dbReference>
<dbReference type="EMBL" id="JAGIZA010000003">
    <property type="protein sequence ID" value="MBP0492323.1"/>
    <property type="molecule type" value="Genomic_DNA"/>
</dbReference>
<accession>A0A940MV75</accession>
<dbReference type="Pfam" id="PF03401">
    <property type="entry name" value="TctC"/>
    <property type="match status" value="1"/>
</dbReference>
<keyword evidence="2" id="KW-0732">Signal</keyword>
<feature type="signal peptide" evidence="2">
    <location>
        <begin position="1"/>
        <end position="25"/>
    </location>
</feature>
<comment type="caution">
    <text evidence="3">The sequence shown here is derived from an EMBL/GenBank/DDBJ whole genome shotgun (WGS) entry which is preliminary data.</text>
</comment>